<feature type="signal peptide" evidence="4">
    <location>
        <begin position="1"/>
        <end position="25"/>
    </location>
</feature>
<evidence type="ECO:0000256" key="2">
    <source>
        <dbReference type="ARBA" id="ARBA00005695"/>
    </source>
</evidence>
<keyword evidence="7" id="KW-1185">Reference proteome</keyword>
<dbReference type="InterPro" id="IPR000914">
    <property type="entry name" value="SBP_5_dom"/>
</dbReference>
<proteinExistence type="inferred from homology"/>
<reference evidence="6 7" key="1">
    <citation type="submission" date="2018-09" db="EMBL/GenBank/DDBJ databases">
        <title>Paracoccus onubensis nov. sp. a moderate halophilic bacterium isolated from Gruta de las Maravillas (Aracena, Spain).</title>
        <authorList>
            <person name="Jurado V."/>
            <person name="Gutierrez-Patricio S."/>
            <person name="Gonzalez-Pimentel J.L."/>
            <person name="Laiz L."/>
            <person name="Saiz-Jimenez C."/>
        </authorList>
    </citation>
    <scope>NUCLEOTIDE SEQUENCE [LARGE SCALE GENOMIC DNA]</scope>
    <source>
        <strain evidence="6 7">DSM 19484</strain>
    </source>
</reference>
<dbReference type="Pfam" id="PF00496">
    <property type="entry name" value="SBP_bac_5"/>
    <property type="match status" value="1"/>
</dbReference>
<comment type="similarity">
    <text evidence="2">Belongs to the bacterial solute-binding protein 5 family.</text>
</comment>
<feature type="domain" description="Solute-binding protein family 5" evidence="5">
    <location>
        <begin position="76"/>
        <end position="454"/>
    </location>
</feature>
<sequence>MRPKTRPHFILTATCAALLTGPALAQTPAQGGTLTVPIIAPTLTDDFNPFSNAQEDMVRGTMFEPLWVHNVMTREVEFRLAEGFDYADDLTSMTIRLKDGLTWSDGEVLDAEDVAFSLALGQTDAALDKSGKWSDGLIAGVAVVDPLTVRINMSRPDSTLDWYLEPAFIVPQHIWADVEDKLTFRNPNPVGSGPITEVVSAQSNQIEICRNPNYYRAAEGLPFLDCIRFRQYSDNSQIQPALMAGEIDWGANFIADIDRTFVARDPENHRYWYPPNDLINLYVNTARAPFDNADVRRAMSMAMDREAIVDLAGYGYPTVATRATGLGDYFEAWLNDDLDAEFESLLTYDPDAANALLDQAGYLDSNGDGRRELPDGTPIGFDIHVVNGWTDWIQSAQIIAENLADIGITAQVRSVDWSVYDAALKEGTYDASMSWSLAAVDPIQTYNDYYHPDRVGQSWHAGHGMASDDLGALIDAYGQTTDEAERRDILDRLMTFTGENLPFIPLFSNPTWYQYNSTRIGGWPTAEDPFVQPVFYSAGRKLIAFERLYQK</sequence>
<comment type="caution">
    <text evidence="6">The sequence shown here is derived from an EMBL/GenBank/DDBJ whole genome shotgun (WGS) entry which is preliminary data.</text>
</comment>
<dbReference type="Proteomes" id="UP000285530">
    <property type="component" value="Unassembled WGS sequence"/>
</dbReference>
<dbReference type="GO" id="GO:0030288">
    <property type="term" value="C:outer membrane-bounded periplasmic space"/>
    <property type="evidence" value="ECO:0007669"/>
    <property type="project" value="TreeGrafter"/>
</dbReference>
<name>A0A419A0A8_9RHOB</name>
<evidence type="ECO:0000256" key="1">
    <source>
        <dbReference type="ARBA" id="ARBA00004418"/>
    </source>
</evidence>
<comment type="subcellular location">
    <subcellularLocation>
        <location evidence="1">Periplasm</location>
    </subcellularLocation>
</comment>
<protein>
    <submittedName>
        <fullName evidence="6">ABC transporter substrate-binding protein</fullName>
    </submittedName>
</protein>
<dbReference type="GO" id="GO:0043190">
    <property type="term" value="C:ATP-binding cassette (ABC) transporter complex"/>
    <property type="evidence" value="ECO:0007669"/>
    <property type="project" value="InterPro"/>
</dbReference>
<dbReference type="OrthoDB" id="9803988at2"/>
<dbReference type="RefSeq" id="WP_119885440.1">
    <property type="nucleotide sequence ID" value="NZ_CP067169.1"/>
</dbReference>
<evidence type="ECO:0000313" key="6">
    <source>
        <dbReference type="EMBL" id="RJL06195.1"/>
    </source>
</evidence>
<dbReference type="EMBL" id="QZEV01000012">
    <property type="protein sequence ID" value="RJL06195.1"/>
    <property type="molecule type" value="Genomic_DNA"/>
</dbReference>
<evidence type="ECO:0000313" key="7">
    <source>
        <dbReference type="Proteomes" id="UP000285530"/>
    </source>
</evidence>
<dbReference type="Gene3D" id="3.90.76.10">
    <property type="entry name" value="Dipeptide-binding Protein, Domain 1"/>
    <property type="match status" value="1"/>
</dbReference>
<dbReference type="SUPFAM" id="SSF53850">
    <property type="entry name" value="Periplasmic binding protein-like II"/>
    <property type="match status" value="1"/>
</dbReference>
<evidence type="ECO:0000256" key="3">
    <source>
        <dbReference type="ARBA" id="ARBA00022729"/>
    </source>
</evidence>
<dbReference type="CDD" id="cd08509">
    <property type="entry name" value="PBP2_TmCBP_oligosaccharides_like"/>
    <property type="match status" value="1"/>
</dbReference>
<dbReference type="AlphaFoldDB" id="A0A419A0A8"/>
<evidence type="ECO:0000256" key="4">
    <source>
        <dbReference type="SAM" id="SignalP"/>
    </source>
</evidence>
<dbReference type="InterPro" id="IPR039424">
    <property type="entry name" value="SBP_5"/>
</dbReference>
<gene>
    <name evidence="6" type="ORF">D3P06_04620</name>
</gene>
<dbReference type="Gene3D" id="3.10.105.10">
    <property type="entry name" value="Dipeptide-binding Protein, Domain 3"/>
    <property type="match status" value="1"/>
</dbReference>
<feature type="chain" id="PRO_5019142177" evidence="4">
    <location>
        <begin position="26"/>
        <end position="551"/>
    </location>
</feature>
<accession>A0A419A0A8</accession>
<dbReference type="PANTHER" id="PTHR30290">
    <property type="entry name" value="PERIPLASMIC BINDING COMPONENT OF ABC TRANSPORTER"/>
    <property type="match status" value="1"/>
</dbReference>
<evidence type="ECO:0000259" key="5">
    <source>
        <dbReference type="Pfam" id="PF00496"/>
    </source>
</evidence>
<dbReference type="GO" id="GO:1904680">
    <property type="term" value="F:peptide transmembrane transporter activity"/>
    <property type="evidence" value="ECO:0007669"/>
    <property type="project" value="TreeGrafter"/>
</dbReference>
<dbReference type="Gene3D" id="3.40.190.10">
    <property type="entry name" value="Periplasmic binding protein-like II"/>
    <property type="match status" value="1"/>
</dbReference>
<dbReference type="GO" id="GO:0042938">
    <property type="term" value="P:dipeptide transport"/>
    <property type="evidence" value="ECO:0007669"/>
    <property type="project" value="TreeGrafter"/>
</dbReference>
<organism evidence="6 7">
    <name type="scientific">Paracoccus aestuarii</name>
    <dbReference type="NCBI Taxonomy" id="453842"/>
    <lineage>
        <taxon>Bacteria</taxon>
        <taxon>Pseudomonadati</taxon>
        <taxon>Pseudomonadota</taxon>
        <taxon>Alphaproteobacteria</taxon>
        <taxon>Rhodobacterales</taxon>
        <taxon>Paracoccaceae</taxon>
        <taxon>Paracoccus</taxon>
    </lineage>
</organism>
<dbReference type="PIRSF" id="PIRSF002741">
    <property type="entry name" value="MppA"/>
    <property type="match status" value="1"/>
</dbReference>
<dbReference type="InterPro" id="IPR030678">
    <property type="entry name" value="Peptide/Ni-bd"/>
</dbReference>
<keyword evidence="3 4" id="KW-0732">Signal</keyword>
<dbReference type="PANTHER" id="PTHR30290:SF38">
    <property type="entry name" value="D,D-DIPEPTIDE-BINDING PERIPLASMIC PROTEIN DDPA-RELATED"/>
    <property type="match status" value="1"/>
</dbReference>